<keyword evidence="1" id="KW-0732">Signal</keyword>
<organism evidence="2 3">
    <name type="scientific">Athelia psychrophila</name>
    <dbReference type="NCBI Taxonomy" id="1759441"/>
    <lineage>
        <taxon>Eukaryota</taxon>
        <taxon>Fungi</taxon>
        <taxon>Dikarya</taxon>
        <taxon>Basidiomycota</taxon>
        <taxon>Agaricomycotina</taxon>
        <taxon>Agaricomycetes</taxon>
        <taxon>Agaricomycetidae</taxon>
        <taxon>Atheliales</taxon>
        <taxon>Atheliaceae</taxon>
        <taxon>Athelia</taxon>
    </lineage>
</organism>
<dbReference type="EMBL" id="KV418140">
    <property type="protein sequence ID" value="KZP03194.1"/>
    <property type="molecule type" value="Genomic_DNA"/>
</dbReference>
<evidence type="ECO:0000313" key="3">
    <source>
        <dbReference type="Proteomes" id="UP000076532"/>
    </source>
</evidence>
<evidence type="ECO:0000256" key="1">
    <source>
        <dbReference type="SAM" id="SignalP"/>
    </source>
</evidence>
<sequence>MSGGGCIWVALSTAAAGLALQHAQELPRGRELDPQLELRPPAPPDEPPLHGALLALALLLPEPPHPTREVAISPSSIVPSQGPFLPSVPLPLSTSPDRCVPTKARSLVLPPFLRSFVPDTPHPTLPSPFIRHTSLCPFPSLPTPAHEWTVEGDQLEEVVAQFEPEAAAPDPQHVVARLKQLEVRHTQRPGQLLPEGLE</sequence>
<protein>
    <submittedName>
        <fullName evidence="2">Uncharacterized protein</fullName>
    </submittedName>
</protein>
<keyword evidence="3" id="KW-1185">Reference proteome</keyword>
<feature type="chain" id="PRO_5007892648" evidence="1">
    <location>
        <begin position="20"/>
        <end position="198"/>
    </location>
</feature>
<gene>
    <name evidence="2" type="ORF">FIBSPDRAFT_969229</name>
</gene>
<dbReference type="Proteomes" id="UP000076532">
    <property type="component" value="Unassembled WGS sequence"/>
</dbReference>
<evidence type="ECO:0000313" key="2">
    <source>
        <dbReference type="EMBL" id="KZP03194.1"/>
    </source>
</evidence>
<name>A0A167TR23_9AGAM</name>
<reference evidence="2 3" key="1">
    <citation type="journal article" date="2016" name="Mol. Biol. Evol.">
        <title>Comparative Genomics of Early-Diverging Mushroom-Forming Fungi Provides Insights into the Origins of Lignocellulose Decay Capabilities.</title>
        <authorList>
            <person name="Nagy L.G."/>
            <person name="Riley R."/>
            <person name="Tritt A."/>
            <person name="Adam C."/>
            <person name="Daum C."/>
            <person name="Floudas D."/>
            <person name="Sun H."/>
            <person name="Yadav J.S."/>
            <person name="Pangilinan J."/>
            <person name="Larsson K.H."/>
            <person name="Matsuura K."/>
            <person name="Barry K."/>
            <person name="Labutti K."/>
            <person name="Kuo R."/>
            <person name="Ohm R.A."/>
            <person name="Bhattacharya S.S."/>
            <person name="Shirouzu T."/>
            <person name="Yoshinaga Y."/>
            <person name="Martin F.M."/>
            <person name="Grigoriev I.V."/>
            <person name="Hibbett D.S."/>
        </authorList>
    </citation>
    <scope>NUCLEOTIDE SEQUENCE [LARGE SCALE GENOMIC DNA]</scope>
    <source>
        <strain evidence="2 3">CBS 109695</strain>
    </source>
</reference>
<accession>A0A167TR23</accession>
<dbReference type="AlphaFoldDB" id="A0A167TR23"/>
<feature type="signal peptide" evidence="1">
    <location>
        <begin position="1"/>
        <end position="19"/>
    </location>
</feature>
<proteinExistence type="predicted"/>